<dbReference type="InterPro" id="IPR003833">
    <property type="entry name" value="CT_C_D"/>
</dbReference>
<accession>A0A2V5KPH5</accession>
<feature type="compositionally biased region" description="Polar residues" evidence="4">
    <location>
        <begin position="100"/>
        <end position="112"/>
    </location>
</feature>
<comment type="caution">
    <text evidence="7">The sequence shown here is derived from an EMBL/GenBank/DDBJ whole genome shotgun (WGS) entry which is preliminary data.</text>
</comment>
<dbReference type="AlphaFoldDB" id="A0A2V5KPH5"/>
<dbReference type="InterPro" id="IPR052708">
    <property type="entry name" value="PxpC"/>
</dbReference>
<dbReference type="Proteomes" id="UP000247476">
    <property type="component" value="Unassembled WGS sequence"/>
</dbReference>
<dbReference type="Pfam" id="PF02626">
    <property type="entry name" value="CT_A_B"/>
    <property type="match status" value="1"/>
</dbReference>
<dbReference type="SMART" id="SM00796">
    <property type="entry name" value="AHS1"/>
    <property type="match status" value="1"/>
</dbReference>
<dbReference type="GO" id="GO:0016787">
    <property type="term" value="F:hydrolase activity"/>
    <property type="evidence" value="ECO:0007669"/>
    <property type="project" value="UniProtKB-KW"/>
</dbReference>
<keyword evidence="8" id="KW-1185">Reference proteome</keyword>
<evidence type="ECO:0000256" key="4">
    <source>
        <dbReference type="SAM" id="MobiDB-lite"/>
    </source>
</evidence>
<feature type="domain" description="Carboxyltransferase" evidence="6">
    <location>
        <begin position="591"/>
        <end position="890"/>
    </location>
</feature>
<feature type="region of interest" description="Disordered" evidence="4">
    <location>
        <begin position="189"/>
        <end position="209"/>
    </location>
</feature>
<dbReference type="SUPFAM" id="SSF160467">
    <property type="entry name" value="PH0987 N-terminal domain-like"/>
    <property type="match status" value="1"/>
</dbReference>
<dbReference type="Pfam" id="PF02682">
    <property type="entry name" value="CT_C_D"/>
    <property type="match status" value="1"/>
</dbReference>
<keyword evidence="2" id="KW-0378">Hydrolase</keyword>
<reference evidence="7 8" key="1">
    <citation type="submission" date="2018-05" db="EMBL/GenBank/DDBJ databases">
        <title>Paenibacillus flagellatus sp. nov., isolated from selenium mineral soil.</title>
        <authorList>
            <person name="Dai X."/>
        </authorList>
    </citation>
    <scope>NUCLEOTIDE SEQUENCE [LARGE SCALE GENOMIC DNA]</scope>
    <source>
        <strain evidence="7 8">DXL2</strain>
    </source>
</reference>
<sequence length="913" mass="95586">MTEIVSIWRAASPIAETRAPALRSVTETLADKSAIICFKLPIIVRNETLSRRISSSARYSGTRTAKLPVAASSTASDSRTSGRISMRAAPQPRKLVQAMPSASTAPTYSQSDRPGAISGFRTKIKKALVPYVTIDTADMPSTSLRTRPYFMRYSSSTIRPGGRERPDSVLLRFRHHYKRAANRGDVTKITRGSNEAPTGRPPRGGLSALREGRKFHRLQWFERKGCGTIRRNGIETETDFSVDGREDDMRENGGKPKERDIGDASRAAGMASEERHSEGARPEPRAAAGSGAEPGLVYSPLGDSAVLIRFGERIDPKTIEAVRNAADRLEAAPFPGFVEAVPSYAALAVYYEPWTVYRERRAGPEPEDRSVSLYETVCDRVRAVLSAASGADAEEAGAVTVPVCYGGAYGPDLDAVAAYHGLRAEDVVALHAGADYVVAMIGFAPGFPYLAGLPDELATPRRATPRASVPAGSVGIAGGQTGIYPLETPGGWNVIGRTPLALFKPHDAQPSLLRAGDRVRFEPVTPERFEQLAAAAAAEAGAGRRRAGGAAWTEAAKPAGGGAEREGALAIVERPGVLATVQDGGRAGSQRLGVSAGGAADGFALRAANALAGNAPDAAALELTLGGFALRFAADALVAVAGGGSAPTVDGEPLPRWRAVFVRRGAQLAFAPAASGCRAYLAVAGGFAVPAVLGSRGTHVPAGIGGLDGRPLRAGDVLPLGAAPPAATGLLAALRRRADAAGAAWAAAPWGVSPYALPAYADRPVVRVTPGPEYGRFAPDVRRLLVAAPFVVSPRSDRMGCRLDGPRLALDGAGGLLSEPVTAGTIQVPPDGGPVVLLADRQTTGGYPRIAQVAEADVPLLAQARPGTEVRFEMIGAAESERLLLERRQAERRLAAGIGLRMRLAADETETET</sequence>
<dbReference type="GO" id="GO:0005524">
    <property type="term" value="F:ATP binding"/>
    <property type="evidence" value="ECO:0007669"/>
    <property type="project" value="UniProtKB-KW"/>
</dbReference>
<dbReference type="NCBIfam" id="TIGR00724">
    <property type="entry name" value="urea_amlyse_rel"/>
    <property type="match status" value="1"/>
</dbReference>
<feature type="domain" description="Carboxyltransferase" evidence="5">
    <location>
        <begin position="296"/>
        <end position="513"/>
    </location>
</feature>
<dbReference type="EMBL" id="QJVJ01000008">
    <property type="protein sequence ID" value="PYI53097.1"/>
    <property type="molecule type" value="Genomic_DNA"/>
</dbReference>
<dbReference type="Gene3D" id="2.40.100.10">
    <property type="entry name" value="Cyclophilin-like"/>
    <property type="match status" value="2"/>
</dbReference>
<dbReference type="SUPFAM" id="SSF50891">
    <property type="entry name" value="Cyclophilin-like"/>
    <property type="match status" value="2"/>
</dbReference>
<name>A0A2V5KPH5_9BACL</name>
<evidence type="ECO:0000256" key="3">
    <source>
        <dbReference type="ARBA" id="ARBA00022840"/>
    </source>
</evidence>
<evidence type="ECO:0000256" key="2">
    <source>
        <dbReference type="ARBA" id="ARBA00022801"/>
    </source>
</evidence>
<evidence type="ECO:0000313" key="8">
    <source>
        <dbReference type="Proteomes" id="UP000247476"/>
    </source>
</evidence>
<dbReference type="Gene3D" id="3.30.1360.40">
    <property type="match status" value="1"/>
</dbReference>
<feature type="region of interest" description="Disordered" evidence="4">
    <location>
        <begin position="237"/>
        <end position="294"/>
    </location>
</feature>
<evidence type="ECO:0000259" key="6">
    <source>
        <dbReference type="SMART" id="SM00797"/>
    </source>
</evidence>
<evidence type="ECO:0000256" key="1">
    <source>
        <dbReference type="ARBA" id="ARBA00022741"/>
    </source>
</evidence>
<dbReference type="SMART" id="SM00797">
    <property type="entry name" value="AHS2"/>
    <property type="match status" value="1"/>
</dbReference>
<dbReference type="PANTHER" id="PTHR43309">
    <property type="entry name" value="5-OXOPROLINASE SUBUNIT C"/>
    <property type="match status" value="1"/>
</dbReference>
<keyword evidence="3" id="KW-0067">ATP-binding</keyword>
<dbReference type="InterPro" id="IPR029000">
    <property type="entry name" value="Cyclophilin-like_dom_sf"/>
</dbReference>
<evidence type="ECO:0000313" key="7">
    <source>
        <dbReference type="EMBL" id="PYI53097.1"/>
    </source>
</evidence>
<dbReference type="NCBIfam" id="TIGR00370">
    <property type="entry name" value="5-oxoprolinase subunit PxpB"/>
    <property type="match status" value="1"/>
</dbReference>
<dbReference type="InterPro" id="IPR010016">
    <property type="entry name" value="PxpB"/>
</dbReference>
<keyword evidence="1" id="KW-0547">Nucleotide-binding</keyword>
<gene>
    <name evidence="7" type="ORF">DLM86_19100</name>
</gene>
<dbReference type="PANTHER" id="PTHR43309:SF3">
    <property type="entry name" value="5-OXOPROLINASE SUBUNIT C"/>
    <property type="match status" value="1"/>
</dbReference>
<organism evidence="7 8">
    <name type="scientific">Paenibacillus flagellatus</name>
    <dbReference type="NCBI Taxonomy" id="2211139"/>
    <lineage>
        <taxon>Bacteria</taxon>
        <taxon>Bacillati</taxon>
        <taxon>Bacillota</taxon>
        <taxon>Bacilli</taxon>
        <taxon>Bacillales</taxon>
        <taxon>Paenibacillaceae</taxon>
        <taxon>Paenibacillus</taxon>
    </lineage>
</organism>
<proteinExistence type="predicted"/>
<evidence type="ECO:0000259" key="5">
    <source>
        <dbReference type="SMART" id="SM00796"/>
    </source>
</evidence>
<feature type="compositionally biased region" description="Low complexity" evidence="4">
    <location>
        <begin position="70"/>
        <end position="81"/>
    </location>
</feature>
<feature type="compositionally biased region" description="Basic and acidic residues" evidence="4">
    <location>
        <begin position="242"/>
        <end position="263"/>
    </location>
</feature>
<feature type="region of interest" description="Disordered" evidence="4">
    <location>
        <begin position="67"/>
        <end position="116"/>
    </location>
</feature>
<protein>
    <submittedName>
        <fullName evidence="7">Uncharacterized protein</fullName>
    </submittedName>
</protein>
<feature type="compositionally biased region" description="Basic and acidic residues" evidence="4">
    <location>
        <begin position="272"/>
        <end position="284"/>
    </location>
</feature>
<dbReference type="InterPro" id="IPR003778">
    <property type="entry name" value="CT_A_B"/>
</dbReference>